<feature type="DNA-binding region" description="HMG box" evidence="2">
    <location>
        <begin position="109"/>
        <end position="176"/>
    </location>
</feature>
<dbReference type="RefSeq" id="XP_028518115.1">
    <property type="nucleotide sequence ID" value="XM_028662314.1"/>
</dbReference>
<dbReference type="InterPro" id="IPR050342">
    <property type="entry name" value="HMGB"/>
</dbReference>
<dbReference type="PRINTS" id="PR00886">
    <property type="entry name" value="HIGHMOBLTY12"/>
</dbReference>
<name>A0A913YRI9_EXADI</name>
<reference evidence="5" key="1">
    <citation type="submission" date="2022-11" db="UniProtKB">
        <authorList>
            <consortium name="EnsemblMetazoa"/>
        </authorList>
    </citation>
    <scope>IDENTIFICATION</scope>
</reference>
<evidence type="ECO:0000313" key="5">
    <source>
        <dbReference type="EnsemblMetazoa" id="XP_028518115.1"/>
    </source>
</evidence>
<evidence type="ECO:0000256" key="1">
    <source>
        <dbReference type="ARBA" id="ARBA00023125"/>
    </source>
</evidence>
<dbReference type="PANTHER" id="PTHR48112">
    <property type="entry name" value="HIGH MOBILITY GROUP PROTEIN DSP1"/>
    <property type="match status" value="1"/>
</dbReference>
<proteinExistence type="predicted"/>
<dbReference type="GO" id="GO:0005634">
    <property type="term" value="C:nucleus"/>
    <property type="evidence" value="ECO:0007669"/>
    <property type="project" value="UniProtKB-UniRule"/>
</dbReference>
<accession>A0A913YRI9</accession>
<feature type="region of interest" description="Disordered" evidence="3">
    <location>
        <begin position="68"/>
        <end position="113"/>
    </location>
</feature>
<feature type="DNA-binding region" description="HMG box" evidence="2">
    <location>
        <begin position="33"/>
        <end position="102"/>
    </location>
</feature>
<evidence type="ECO:0000256" key="2">
    <source>
        <dbReference type="PROSITE-ProRule" id="PRU00267"/>
    </source>
</evidence>
<dbReference type="SMART" id="SM00398">
    <property type="entry name" value="HMG"/>
    <property type="match status" value="2"/>
</dbReference>
<feature type="compositionally biased region" description="Basic and acidic residues" evidence="3">
    <location>
        <begin position="68"/>
        <end position="110"/>
    </location>
</feature>
<dbReference type="CDD" id="cd00084">
    <property type="entry name" value="HMG-box_SF"/>
    <property type="match status" value="1"/>
</dbReference>
<keyword evidence="6" id="KW-1185">Reference proteome</keyword>
<sequence>MDGKTKKRAAASQKSKSPKKSRKGAKKGDENKVKRPLSAYLYFTKEFRAERAAKGLDNSKVNEVAKLAGERWRSMSDSDKKPYLEKAAVDKERYQKETGKNVTKDSDKPKRNPTAYFIFLSEFRKKMANQKLPDGQKIPSLAGEKWRTMTDKEKEPYLKEEAKEKAKYEEAMKEYRKKAKDAPKPEKKVKPKKKPEPEEEEEEEDEEEEEEEDDDDDDAEEEDDDDDDDDE</sequence>
<dbReference type="Proteomes" id="UP000887567">
    <property type="component" value="Unplaced"/>
</dbReference>
<dbReference type="GO" id="GO:0003677">
    <property type="term" value="F:DNA binding"/>
    <property type="evidence" value="ECO:0007669"/>
    <property type="project" value="UniProtKB-UniRule"/>
</dbReference>
<feature type="compositionally biased region" description="Acidic residues" evidence="3">
    <location>
        <begin position="197"/>
        <end position="231"/>
    </location>
</feature>
<dbReference type="InterPro" id="IPR036910">
    <property type="entry name" value="HMG_box_dom_sf"/>
</dbReference>
<dbReference type="EnsemblMetazoa" id="XM_028662314.1">
    <property type="protein sequence ID" value="XP_028518115.1"/>
    <property type="gene ID" value="LOC110249470"/>
</dbReference>
<feature type="compositionally biased region" description="Basic residues" evidence="3">
    <location>
        <begin position="16"/>
        <end position="25"/>
    </location>
</feature>
<dbReference type="Gene3D" id="1.10.30.10">
    <property type="entry name" value="High mobility group box domain"/>
    <property type="match status" value="2"/>
</dbReference>
<evidence type="ECO:0000259" key="4">
    <source>
        <dbReference type="PROSITE" id="PS50118"/>
    </source>
</evidence>
<dbReference type="InterPro" id="IPR009071">
    <property type="entry name" value="HMG_box_dom"/>
</dbReference>
<feature type="domain" description="HMG box" evidence="4">
    <location>
        <begin position="109"/>
        <end position="176"/>
    </location>
</feature>
<dbReference type="Pfam" id="PF00505">
    <property type="entry name" value="HMG_box"/>
    <property type="match status" value="2"/>
</dbReference>
<dbReference type="PANTHER" id="PTHR48112:SF31">
    <property type="entry name" value="HMG BOX DOMAIN-CONTAINING PROTEIN"/>
    <property type="match status" value="1"/>
</dbReference>
<protein>
    <recommendedName>
        <fullName evidence="4">HMG box domain-containing protein</fullName>
    </recommendedName>
</protein>
<evidence type="ECO:0000256" key="3">
    <source>
        <dbReference type="SAM" id="MobiDB-lite"/>
    </source>
</evidence>
<dbReference type="OMA" id="EMAIYKG"/>
<keyword evidence="2" id="KW-0539">Nucleus</keyword>
<dbReference type="SUPFAM" id="SSF47095">
    <property type="entry name" value="HMG-box"/>
    <property type="match status" value="2"/>
</dbReference>
<feature type="region of interest" description="Disordered" evidence="3">
    <location>
        <begin position="1"/>
        <end position="32"/>
    </location>
</feature>
<feature type="region of interest" description="Disordered" evidence="3">
    <location>
        <begin position="129"/>
        <end position="231"/>
    </location>
</feature>
<dbReference type="AlphaFoldDB" id="A0A913YRI9"/>
<feature type="compositionally biased region" description="Basic and acidic residues" evidence="3">
    <location>
        <begin position="144"/>
        <end position="188"/>
    </location>
</feature>
<keyword evidence="1 2" id="KW-0238">DNA-binding</keyword>
<dbReference type="GeneID" id="110249470"/>
<dbReference type="OrthoDB" id="1919336at2759"/>
<organism evidence="5 6">
    <name type="scientific">Exaiptasia diaphana</name>
    <name type="common">Tropical sea anemone</name>
    <name type="synonym">Aiptasia pulchella</name>
    <dbReference type="NCBI Taxonomy" id="2652724"/>
    <lineage>
        <taxon>Eukaryota</taxon>
        <taxon>Metazoa</taxon>
        <taxon>Cnidaria</taxon>
        <taxon>Anthozoa</taxon>
        <taxon>Hexacorallia</taxon>
        <taxon>Actiniaria</taxon>
        <taxon>Aiptasiidae</taxon>
        <taxon>Exaiptasia</taxon>
    </lineage>
</organism>
<dbReference type="PROSITE" id="PS50118">
    <property type="entry name" value="HMG_BOX_2"/>
    <property type="match status" value="2"/>
</dbReference>
<evidence type="ECO:0000313" key="6">
    <source>
        <dbReference type="Proteomes" id="UP000887567"/>
    </source>
</evidence>
<feature type="domain" description="HMG box" evidence="4">
    <location>
        <begin position="33"/>
        <end position="102"/>
    </location>
</feature>